<gene>
    <name evidence="2" type="ORF">HPB48_022428</name>
</gene>
<proteinExistence type="predicted"/>
<evidence type="ECO:0000256" key="1">
    <source>
        <dbReference type="SAM" id="MobiDB-lite"/>
    </source>
</evidence>
<dbReference type="Proteomes" id="UP000821853">
    <property type="component" value="Unassembled WGS sequence"/>
</dbReference>
<feature type="region of interest" description="Disordered" evidence="1">
    <location>
        <begin position="194"/>
        <end position="225"/>
    </location>
</feature>
<reference evidence="2 3" key="1">
    <citation type="journal article" date="2020" name="Cell">
        <title>Large-Scale Comparative Analyses of Tick Genomes Elucidate Their Genetic Diversity and Vector Capacities.</title>
        <authorList>
            <consortium name="Tick Genome and Microbiome Consortium (TIGMIC)"/>
            <person name="Jia N."/>
            <person name="Wang J."/>
            <person name="Shi W."/>
            <person name="Du L."/>
            <person name="Sun Y."/>
            <person name="Zhan W."/>
            <person name="Jiang J.F."/>
            <person name="Wang Q."/>
            <person name="Zhang B."/>
            <person name="Ji P."/>
            <person name="Bell-Sakyi L."/>
            <person name="Cui X.M."/>
            <person name="Yuan T.T."/>
            <person name="Jiang B.G."/>
            <person name="Yang W.F."/>
            <person name="Lam T.T."/>
            <person name="Chang Q.C."/>
            <person name="Ding S.J."/>
            <person name="Wang X.J."/>
            <person name="Zhu J.G."/>
            <person name="Ruan X.D."/>
            <person name="Zhao L."/>
            <person name="Wei J.T."/>
            <person name="Ye R.Z."/>
            <person name="Que T.C."/>
            <person name="Du C.H."/>
            <person name="Zhou Y.H."/>
            <person name="Cheng J.X."/>
            <person name="Dai P.F."/>
            <person name="Guo W.B."/>
            <person name="Han X.H."/>
            <person name="Huang E.J."/>
            <person name="Li L.F."/>
            <person name="Wei W."/>
            <person name="Gao Y.C."/>
            <person name="Liu J.Z."/>
            <person name="Shao H.Z."/>
            <person name="Wang X."/>
            <person name="Wang C.C."/>
            <person name="Yang T.C."/>
            <person name="Huo Q.B."/>
            <person name="Li W."/>
            <person name="Chen H.Y."/>
            <person name="Chen S.E."/>
            <person name="Zhou L.G."/>
            <person name="Ni X.B."/>
            <person name="Tian J.H."/>
            <person name="Sheng Y."/>
            <person name="Liu T."/>
            <person name="Pan Y.S."/>
            <person name="Xia L.Y."/>
            <person name="Li J."/>
            <person name="Zhao F."/>
            <person name="Cao W.C."/>
        </authorList>
    </citation>
    <scope>NUCLEOTIDE SEQUENCE [LARGE SCALE GENOMIC DNA]</scope>
    <source>
        <strain evidence="2">HaeL-2018</strain>
    </source>
</reference>
<comment type="caution">
    <text evidence="2">The sequence shown here is derived from an EMBL/GenBank/DDBJ whole genome shotgun (WGS) entry which is preliminary data.</text>
</comment>
<accession>A0A9J6FRL2</accession>
<evidence type="ECO:0000313" key="2">
    <source>
        <dbReference type="EMBL" id="KAH9364881.1"/>
    </source>
</evidence>
<dbReference type="EMBL" id="JABSTR010000003">
    <property type="protein sequence ID" value="KAH9364881.1"/>
    <property type="molecule type" value="Genomic_DNA"/>
</dbReference>
<sequence length="258" mass="26936">MASSVPASAATTLRRAFTRTSNTPGCAGVPVVAGGSLASRNVPRPRAHCHHRAGLLRRCSREEGPNGRRYCGILPRSVEHGAAGRLAVSPTASLLLDVDGVQFAHDDGGKRDGPLAALALCCPTPVQIPQVLELPAKHFQRRPHCGVGLLPLSVHRRALQSVEVLGEFPISREENSETAGSVVGLRLTSVSSGKPSMSASVGTAPARCRSSPGSTLAGVPGPPSPLSVMTTRSGELERESPRAIAFDTAAPWWARSTI</sequence>
<protein>
    <submittedName>
        <fullName evidence="2">Uncharacterized protein</fullName>
    </submittedName>
</protein>
<dbReference type="AlphaFoldDB" id="A0A9J6FRL2"/>
<evidence type="ECO:0000313" key="3">
    <source>
        <dbReference type="Proteomes" id="UP000821853"/>
    </source>
</evidence>
<dbReference type="VEuPathDB" id="VectorBase:HLOH_046383"/>
<name>A0A9J6FRL2_HAELO</name>
<organism evidence="2 3">
    <name type="scientific">Haemaphysalis longicornis</name>
    <name type="common">Bush tick</name>
    <dbReference type="NCBI Taxonomy" id="44386"/>
    <lineage>
        <taxon>Eukaryota</taxon>
        <taxon>Metazoa</taxon>
        <taxon>Ecdysozoa</taxon>
        <taxon>Arthropoda</taxon>
        <taxon>Chelicerata</taxon>
        <taxon>Arachnida</taxon>
        <taxon>Acari</taxon>
        <taxon>Parasitiformes</taxon>
        <taxon>Ixodida</taxon>
        <taxon>Ixodoidea</taxon>
        <taxon>Ixodidae</taxon>
        <taxon>Haemaphysalinae</taxon>
        <taxon>Haemaphysalis</taxon>
    </lineage>
</organism>
<keyword evidence="3" id="KW-1185">Reference proteome</keyword>